<dbReference type="FunFam" id="3.30.70.270:FF:000020">
    <property type="entry name" value="Transposon Tf2-6 polyprotein-like Protein"/>
    <property type="match status" value="1"/>
</dbReference>
<dbReference type="Gene3D" id="2.40.70.10">
    <property type="entry name" value="Acid Proteases"/>
    <property type="match status" value="1"/>
</dbReference>
<dbReference type="CDD" id="cd00303">
    <property type="entry name" value="retropepsin_like"/>
    <property type="match status" value="1"/>
</dbReference>
<evidence type="ECO:0000256" key="3">
    <source>
        <dbReference type="ARBA" id="ARBA00022695"/>
    </source>
</evidence>
<dbReference type="InterPro" id="IPR000477">
    <property type="entry name" value="RT_dom"/>
</dbReference>
<keyword evidence="11" id="KW-1185">Reference proteome</keyword>
<dbReference type="Pfam" id="PF00665">
    <property type="entry name" value="rve"/>
    <property type="match status" value="1"/>
</dbReference>
<feature type="domain" description="Integrase catalytic" evidence="9">
    <location>
        <begin position="1198"/>
        <end position="1362"/>
    </location>
</feature>
<proteinExistence type="predicted"/>
<dbReference type="CDD" id="cd09274">
    <property type="entry name" value="RNase_HI_RT_Ty3"/>
    <property type="match status" value="1"/>
</dbReference>
<dbReference type="EC" id="2.7.7.49" evidence="1"/>
<dbReference type="InterPro" id="IPR012337">
    <property type="entry name" value="RNaseH-like_sf"/>
</dbReference>
<dbReference type="Pfam" id="PF17917">
    <property type="entry name" value="RT_RNaseH"/>
    <property type="match status" value="1"/>
</dbReference>
<dbReference type="PROSITE" id="PS50994">
    <property type="entry name" value="INTEGRASE"/>
    <property type="match status" value="1"/>
</dbReference>
<dbReference type="InterPro" id="IPR001584">
    <property type="entry name" value="Integrase_cat-core"/>
</dbReference>
<gene>
    <name evidence="10" type="ORF">C1H46_001652</name>
</gene>
<feature type="region of interest" description="Disordered" evidence="8">
    <location>
        <begin position="1"/>
        <end position="75"/>
    </location>
</feature>
<feature type="compositionally biased region" description="Low complexity" evidence="8">
    <location>
        <begin position="56"/>
        <end position="72"/>
    </location>
</feature>
<dbReference type="SUPFAM" id="SSF56672">
    <property type="entry name" value="DNA/RNA polymerases"/>
    <property type="match status" value="1"/>
</dbReference>
<dbReference type="FunFam" id="3.10.20.370:FF:000001">
    <property type="entry name" value="Retrovirus-related Pol polyprotein from transposon 17.6-like protein"/>
    <property type="match status" value="1"/>
</dbReference>
<comment type="caution">
    <text evidence="10">The sequence shown here is derived from an EMBL/GenBank/DDBJ whole genome shotgun (WGS) entry which is preliminary data.</text>
</comment>
<dbReference type="InterPro" id="IPR050951">
    <property type="entry name" value="Retrovirus_Pol_polyprotein"/>
</dbReference>
<dbReference type="Pfam" id="PF00078">
    <property type="entry name" value="RVT_1"/>
    <property type="match status" value="1"/>
</dbReference>
<dbReference type="InterPro" id="IPR041588">
    <property type="entry name" value="Integrase_H2C2"/>
</dbReference>
<feature type="compositionally biased region" description="Polar residues" evidence="8">
    <location>
        <begin position="27"/>
        <end position="42"/>
    </location>
</feature>
<sequence length="1511" mass="171967">MQGHANDQCPQLIENGGWESANAVGFGNQNQPRHDPYSNTYNPGWRDHPNFKWRDPQQPQQQGGFRQQPPGFYTKPFVPNQNQVQSAPTTSGMSLDNDQVVKLLTTLTQEVQTQNKERQIQDKRVDNLEKQMGQIAEFMGQIREQGRLPSSTVMNPKGGFETAKAIMLKSGKQVGTDSNTSKSSQDEEDKLLQEEAQGAKPKAKDDQTLPNSSSPPKPSQTTKVSPNSTFSSSIPLNVPFPGRFRQSKKEEAEKDILDTFRKVQVNIPLLDAIKQVPRYAKFLKELCTTRRRISNKEVVQVSENVSAVLQRKLPPKCKDPGSFTIPCVIGNTKFEQCMLDLGASINVMPYSIYASMNLGELKNDGVIIQLADRSNAYPKGVLEDVLVQVGNLIFPADFYVLDMEDSPHSTPLPILLGRPFMKTARTKIDVFKGTLTMEFDGEVIDFNLSESIKFPKDDHSCFSIDIIDDLAQDFLDSLERDTLETTIAQGIGQKSGFAVPRSVEEAEIVAALESLPQYHGKPSNPISISVSTNKLLPSVTQAPVLELKPLPDHLKYVFLGDNETLPVIVSSSLTAIEEEKLIRVLKEHKTAIGWTLVDIRGISPTTCMHRILLEERAKPTREAQRRLNPPMMEVVKKEIIKLLDCGVIYPISDSRWVSPVQCVPKKSGVIVVKNAENELVPTRIQTGWRVCIDCRKLNATIRKDHFPLPFIDQMLERLAGHSFYCFLDGYSGYNQIVIAPDDQEKTTFTCPFGTFAYRRMPFGLCNAPATFQRCMVSIFSDFVEKIIEVFMDDFSVFGDSFDGCLENLTKILKRCVETNLVLNWEKCHFTVRQGIVLGHIVSERGIEVDKSKIDLIRYLPSPTSVRAIRSFLGHAGFYRRFIKDFSKISNPLCRLLQKDVAFDFNKECEKAFNHLKEMLTSAPIIVPPDWSFPFELMCDASDYALGAVLGQRKEKRPHVIYYASRTLNDAQLNYSTTEKELLAVVFALDKFRSYLLGTKVIIYTDHAALKYLFTKKEAKPRLIRWMLLLQEFDIEIRDKKGSENVVADHLSRMVHEEDAVPIIETFPDEQLMSVKVSEPWYADLVNYLVSKQVPSNLTKHQCDKLRKDARFYVWDDPYLWKYCPDQVIRGCVHDSEFNAILTFCHTYACGGHFGTQKTALKVIKCGFYWPTLFKNARTFCLTCDRCQRMGNIGTKDQMPQQPLFFVEIFDVWGIDFMGPFPPSFGFTYILLAVDYVSKWVEAKATRTNDSKVVADFVKTNIFARFGMPRVLISDGGSHFCNRTIEALLKKYKVTHKVSTPYHPQTNGQAEVSNREIKQILEKTVGPSRRDWSLRLDDALWAYRMAYKTPLGMSPFRLIYGKPCHLPVELEHRAHWAVKTFNMDIDAAGVHRKLQLNELEEIRHDAYENARIYKDKTKAYHDKMLRTKTFSKGQKVLLFDSRLRLFLGKLRSKRIGPFIVTNVFPHGVVQVQSLKTGHEIKVNGHRLKPYYDLFEEHVVEDLSLHAVGTKDH</sequence>
<feature type="compositionally biased region" description="Polar residues" evidence="8">
    <location>
        <begin position="173"/>
        <end position="183"/>
    </location>
</feature>
<accession>A0A540NP32</accession>
<feature type="region of interest" description="Disordered" evidence="8">
    <location>
        <begin position="169"/>
        <end position="249"/>
    </location>
</feature>
<dbReference type="InterPro" id="IPR043128">
    <property type="entry name" value="Rev_trsase/Diguanyl_cyclase"/>
</dbReference>
<dbReference type="Proteomes" id="UP000315295">
    <property type="component" value="Unassembled WGS sequence"/>
</dbReference>
<dbReference type="PANTHER" id="PTHR37984">
    <property type="entry name" value="PROTEIN CBG26694"/>
    <property type="match status" value="1"/>
</dbReference>
<dbReference type="STRING" id="106549.A0A540NP32"/>
<dbReference type="GO" id="GO:0004519">
    <property type="term" value="F:endonuclease activity"/>
    <property type="evidence" value="ECO:0007669"/>
    <property type="project" value="UniProtKB-KW"/>
</dbReference>
<keyword evidence="3" id="KW-0548">Nucleotidyltransferase</keyword>
<dbReference type="EMBL" id="VIEB01000016">
    <property type="protein sequence ID" value="TQE12779.1"/>
    <property type="molecule type" value="Genomic_DNA"/>
</dbReference>
<dbReference type="InterPro" id="IPR041373">
    <property type="entry name" value="RT_RNaseH"/>
</dbReference>
<dbReference type="CDD" id="cd01647">
    <property type="entry name" value="RT_LTR"/>
    <property type="match status" value="1"/>
</dbReference>
<reference evidence="10 11" key="1">
    <citation type="journal article" date="2019" name="G3 (Bethesda)">
        <title>Sequencing of a Wild Apple (Malus baccata) Genome Unravels the Differences Between Cultivated and Wild Apple Species Regarding Disease Resistance and Cold Tolerance.</title>
        <authorList>
            <person name="Chen X."/>
        </authorList>
    </citation>
    <scope>NUCLEOTIDE SEQUENCE [LARGE SCALE GENOMIC DNA]</scope>
    <source>
        <strain evidence="11">cv. Shandingzi</strain>
        <tissue evidence="10">Leaves</tissue>
    </source>
</reference>
<dbReference type="PANTHER" id="PTHR37984:SF5">
    <property type="entry name" value="PROTEIN NYNRIN-LIKE"/>
    <property type="match status" value="1"/>
</dbReference>
<dbReference type="InterPro" id="IPR021109">
    <property type="entry name" value="Peptidase_aspartic_dom_sf"/>
</dbReference>
<evidence type="ECO:0000313" key="11">
    <source>
        <dbReference type="Proteomes" id="UP000315295"/>
    </source>
</evidence>
<evidence type="ECO:0000256" key="6">
    <source>
        <dbReference type="ARBA" id="ARBA00022801"/>
    </source>
</evidence>
<name>A0A540NP32_MALBA</name>
<evidence type="ECO:0000259" key="9">
    <source>
        <dbReference type="PROSITE" id="PS50994"/>
    </source>
</evidence>
<dbReference type="Gene3D" id="3.10.10.10">
    <property type="entry name" value="HIV Type 1 Reverse Transcriptase, subunit A, domain 1"/>
    <property type="match status" value="1"/>
</dbReference>
<keyword evidence="2" id="KW-0808">Transferase</keyword>
<dbReference type="GO" id="GO:0015074">
    <property type="term" value="P:DNA integration"/>
    <property type="evidence" value="ECO:0007669"/>
    <property type="project" value="InterPro"/>
</dbReference>
<dbReference type="GO" id="GO:0016787">
    <property type="term" value="F:hydrolase activity"/>
    <property type="evidence" value="ECO:0007669"/>
    <property type="project" value="UniProtKB-KW"/>
</dbReference>
<evidence type="ECO:0000256" key="1">
    <source>
        <dbReference type="ARBA" id="ARBA00012493"/>
    </source>
</evidence>
<evidence type="ECO:0000256" key="2">
    <source>
        <dbReference type="ARBA" id="ARBA00022679"/>
    </source>
</evidence>
<dbReference type="InterPro" id="IPR043502">
    <property type="entry name" value="DNA/RNA_pol_sf"/>
</dbReference>
<dbReference type="Gene3D" id="1.10.340.70">
    <property type="match status" value="1"/>
</dbReference>
<keyword evidence="7" id="KW-0695">RNA-directed DNA polymerase</keyword>
<keyword evidence="4" id="KW-0540">Nuclease</keyword>
<dbReference type="InterPro" id="IPR036397">
    <property type="entry name" value="RNaseH_sf"/>
</dbReference>
<feature type="compositionally biased region" description="Basic and acidic residues" evidence="8">
    <location>
        <begin position="45"/>
        <end position="55"/>
    </location>
</feature>
<organism evidence="10 11">
    <name type="scientific">Malus baccata</name>
    <name type="common">Siberian crab apple</name>
    <name type="synonym">Pyrus baccata</name>
    <dbReference type="NCBI Taxonomy" id="106549"/>
    <lineage>
        <taxon>Eukaryota</taxon>
        <taxon>Viridiplantae</taxon>
        <taxon>Streptophyta</taxon>
        <taxon>Embryophyta</taxon>
        <taxon>Tracheophyta</taxon>
        <taxon>Spermatophyta</taxon>
        <taxon>Magnoliopsida</taxon>
        <taxon>eudicotyledons</taxon>
        <taxon>Gunneridae</taxon>
        <taxon>Pentapetalae</taxon>
        <taxon>rosids</taxon>
        <taxon>fabids</taxon>
        <taxon>Rosales</taxon>
        <taxon>Rosaceae</taxon>
        <taxon>Amygdaloideae</taxon>
        <taxon>Maleae</taxon>
        <taxon>Malus</taxon>
    </lineage>
</organism>
<evidence type="ECO:0000256" key="8">
    <source>
        <dbReference type="SAM" id="MobiDB-lite"/>
    </source>
</evidence>
<evidence type="ECO:0000256" key="7">
    <source>
        <dbReference type="ARBA" id="ARBA00022918"/>
    </source>
</evidence>
<protein>
    <recommendedName>
        <fullName evidence="1">RNA-directed DNA polymerase</fullName>
        <ecNumber evidence="1">2.7.7.49</ecNumber>
    </recommendedName>
</protein>
<dbReference type="GO" id="GO:0003964">
    <property type="term" value="F:RNA-directed DNA polymerase activity"/>
    <property type="evidence" value="ECO:0007669"/>
    <property type="project" value="UniProtKB-KW"/>
</dbReference>
<evidence type="ECO:0000256" key="4">
    <source>
        <dbReference type="ARBA" id="ARBA00022722"/>
    </source>
</evidence>
<evidence type="ECO:0000256" key="5">
    <source>
        <dbReference type="ARBA" id="ARBA00022759"/>
    </source>
</evidence>
<keyword evidence="5" id="KW-0255">Endonuclease</keyword>
<dbReference type="GO" id="GO:0003676">
    <property type="term" value="F:nucleic acid binding"/>
    <property type="evidence" value="ECO:0007669"/>
    <property type="project" value="InterPro"/>
</dbReference>
<dbReference type="Gene3D" id="3.30.420.10">
    <property type="entry name" value="Ribonuclease H-like superfamily/Ribonuclease H"/>
    <property type="match status" value="1"/>
</dbReference>
<dbReference type="SUPFAM" id="SSF53098">
    <property type="entry name" value="Ribonuclease H-like"/>
    <property type="match status" value="1"/>
</dbReference>
<evidence type="ECO:0000313" key="10">
    <source>
        <dbReference type="EMBL" id="TQE12779.1"/>
    </source>
</evidence>
<dbReference type="Pfam" id="PF17921">
    <property type="entry name" value="Integrase_H2C2"/>
    <property type="match status" value="1"/>
</dbReference>
<keyword evidence="6" id="KW-0378">Hydrolase</keyword>
<dbReference type="Gene3D" id="3.30.70.270">
    <property type="match status" value="2"/>
</dbReference>